<dbReference type="EMBL" id="AJWZ01003843">
    <property type="protein sequence ID" value="EKC67111.1"/>
    <property type="molecule type" value="Genomic_DNA"/>
</dbReference>
<feature type="domain" description="Response regulatory" evidence="3">
    <location>
        <begin position="8"/>
        <end position="125"/>
    </location>
</feature>
<dbReference type="CDD" id="cd17536">
    <property type="entry name" value="REC_YesN-like"/>
    <property type="match status" value="1"/>
</dbReference>
<name>K1U6N5_9ZZZZ</name>
<dbReference type="InterPro" id="IPR011006">
    <property type="entry name" value="CheY-like_superfamily"/>
</dbReference>
<accession>K1U6N5</accession>
<dbReference type="PANTHER" id="PTHR42713">
    <property type="entry name" value="HISTIDINE KINASE-RELATED"/>
    <property type="match status" value="1"/>
</dbReference>
<evidence type="ECO:0000256" key="2">
    <source>
        <dbReference type="ARBA" id="ARBA00023125"/>
    </source>
</evidence>
<gene>
    <name evidence="4" type="ORF">OBE_05605</name>
</gene>
<dbReference type="Gene3D" id="3.40.50.2300">
    <property type="match status" value="1"/>
</dbReference>
<evidence type="ECO:0000313" key="4">
    <source>
        <dbReference type="EMBL" id="EKC67111.1"/>
    </source>
</evidence>
<dbReference type="InterPro" id="IPR051552">
    <property type="entry name" value="HptR"/>
</dbReference>
<keyword evidence="2" id="KW-0238">DNA-binding</keyword>
<feature type="non-terminal residue" evidence="4">
    <location>
        <position position="145"/>
    </location>
</feature>
<dbReference type="InterPro" id="IPR001789">
    <property type="entry name" value="Sig_transdc_resp-reg_receiver"/>
</dbReference>
<dbReference type="GO" id="GO:0000160">
    <property type="term" value="P:phosphorelay signal transduction system"/>
    <property type="evidence" value="ECO:0007669"/>
    <property type="project" value="InterPro"/>
</dbReference>
<dbReference type="PROSITE" id="PS50110">
    <property type="entry name" value="RESPONSE_REGULATORY"/>
    <property type="match status" value="1"/>
</dbReference>
<dbReference type="AlphaFoldDB" id="K1U6N5"/>
<organism evidence="4">
    <name type="scientific">human gut metagenome</name>
    <dbReference type="NCBI Taxonomy" id="408170"/>
    <lineage>
        <taxon>unclassified sequences</taxon>
        <taxon>metagenomes</taxon>
        <taxon>organismal metagenomes</taxon>
    </lineage>
</organism>
<keyword evidence="1" id="KW-0963">Cytoplasm</keyword>
<dbReference type="SUPFAM" id="SSF52172">
    <property type="entry name" value="CheY-like"/>
    <property type="match status" value="1"/>
</dbReference>
<reference evidence="4" key="1">
    <citation type="journal article" date="2013" name="Environ. Microbiol.">
        <title>Microbiota from the distal guts of lean and obese adolescents exhibit partial functional redundancy besides clear differences in community structure.</title>
        <authorList>
            <person name="Ferrer M."/>
            <person name="Ruiz A."/>
            <person name="Lanza F."/>
            <person name="Haange S.B."/>
            <person name="Oberbach A."/>
            <person name="Till H."/>
            <person name="Bargiela R."/>
            <person name="Campoy C."/>
            <person name="Segura M.T."/>
            <person name="Richter M."/>
            <person name="von Bergen M."/>
            <person name="Seifert J."/>
            <person name="Suarez A."/>
        </authorList>
    </citation>
    <scope>NUCLEOTIDE SEQUENCE</scope>
</reference>
<dbReference type="Pfam" id="PF00072">
    <property type="entry name" value="Response_reg"/>
    <property type="match status" value="1"/>
</dbReference>
<dbReference type="GO" id="GO:0003677">
    <property type="term" value="F:DNA binding"/>
    <property type="evidence" value="ECO:0007669"/>
    <property type="project" value="UniProtKB-KW"/>
</dbReference>
<dbReference type="PANTHER" id="PTHR42713:SF3">
    <property type="entry name" value="TRANSCRIPTIONAL REGULATORY PROTEIN HPTR"/>
    <property type="match status" value="1"/>
</dbReference>
<comment type="caution">
    <text evidence="4">The sequence shown here is derived from an EMBL/GenBank/DDBJ whole genome shotgun (WGS) entry which is preliminary data.</text>
</comment>
<evidence type="ECO:0000256" key="1">
    <source>
        <dbReference type="ARBA" id="ARBA00022490"/>
    </source>
</evidence>
<sequence length="145" mass="15947">MEKHQVLTVLVADDEPELLGAVCQLIDWESLGFRLVGRAGNGLDALQLVEALQPDFLLTDIRMPFISGTALTRQAKAVQPLLQVAFLSGYDDFEYAKAGIEDEIVAYLLKPISMAELTAELRKIHDKIEKRLASLTRPQGGAEAL</sequence>
<protein>
    <submittedName>
        <fullName evidence="4">Two-component response regulator</fullName>
    </submittedName>
</protein>
<proteinExistence type="predicted"/>
<dbReference type="SMART" id="SM00448">
    <property type="entry name" value="REC"/>
    <property type="match status" value="1"/>
</dbReference>
<evidence type="ECO:0000259" key="3">
    <source>
        <dbReference type="PROSITE" id="PS50110"/>
    </source>
</evidence>